<comment type="caution">
    <text evidence="1">The sequence shown here is derived from an EMBL/GenBank/DDBJ whole genome shotgun (WGS) entry which is preliminary data.</text>
</comment>
<dbReference type="AlphaFoldDB" id="A0A644ZFY2"/>
<reference evidence="1" key="1">
    <citation type="submission" date="2019-08" db="EMBL/GenBank/DDBJ databases">
        <authorList>
            <person name="Kucharzyk K."/>
            <person name="Murdoch R.W."/>
            <person name="Higgins S."/>
            <person name="Loffler F."/>
        </authorList>
    </citation>
    <scope>NUCLEOTIDE SEQUENCE</scope>
</reference>
<evidence type="ECO:0000313" key="1">
    <source>
        <dbReference type="EMBL" id="MPM39218.1"/>
    </source>
</evidence>
<gene>
    <name evidence="1" type="ORF">SDC9_85851</name>
</gene>
<name>A0A644ZFY2_9ZZZZ</name>
<accession>A0A644ZFY2</accession>
<dbReference type="EMBL" id="VSSQ01008564">
    <property type="protein sequence ID" value="MPM39218.1"/>
    <property type="molecule type" value="Genomic_DNA"/>
</dbReference>
<sequence>MVQNARNRALGHEHFRNVVVDGEDALNDPFGIAQVNGARFEDSTVPRFGQVAEFVGERLVVFALDGFQHNARGAAACLPVGYMAVLDHRDGMLGVVA</sequence>
<proteinExistence type="predicted"/>
<organism evidence="1">
    <name type="scientific">bioreactor metagenome</name>
    <dbReference type="NCBI Taxonomy" id="1076179"/>
    <lineage>
        <taxon>unclassified sequences</taxon>
        <taxon>metagenomes</taxon>
        <taxon>ecological metagenomes</taxon>
    </lineage>
</organism>
<protein>
    <submittedName>
        <fullName evidence="1">Uncharacterized protein</fullName>
    </submittedName>
</protein>